<name>A0A495CVZ7_9PROT</name>
<organism evidence="1 2">
    <name type="scientific">Maricaulis maris</name>
    <dbReference type="NCBI Taxonomy" id="74318"/>
    <lineage>
        <taxon>Bacteria</taxon>
        <taxon>Pseudomonadati</taxon>
        <taxon>Pseudomonadota</taxon>
        <taxon>Alphaproteobacteria</taxon>
        <taxon>Maricaulales</taxon>
        <taxon>Maricaulaceae</taxon>
        <taxon>Maricaulis</taxon>
    </lineage>
</organism>
<accession>A0A495CVZ7</accession>
<dbReference type="Proteomes" id="UP000273675">
    <property type="component" value="Unassembled WGS sequence"/>
</dbReference>
<evidence type="ECO:0000313" key="1">
    <source>
        <dbReference type="EMBL" id="RKQ89537.1"/>
    </source>
</evidence>
<comment type="caution">
    <text evidence="1">The sequence shown here is derived from an EMBL/GenBank/DDBJ whole genome shotgun (WGS) entry which is preliminary data.</text>
</comment>
<reference evidence="1 2" key="1">
    <citation type="submission" date="2018-10" db="EMBL/GenBank/DDBJ databases">
        <title>Genomic Encyclopedia of Type Strains, Phase IV (KMG-IV): sequencing the most valuable type-strain genomes for metagenomic binning, comparative biology and taxonomic classification.</title>
        <authorList>
            <person name="Goeker M."/>
        </authorList>
    </citation>
    <scope>NUCLEOTIDE SEQUENCE [LARGE SCALE GENOMIC DNA]</scope>
    <source>
        <strain evidence="1 2">DSM 4734</strain>
    </source>
</reference>
<proteinExistence type="predicted"/>
<dbReference type="OrthoDB" id="7627823at2"/>
<dbReference type="RefSeq" id="WP_011644261.1">
    <property type="nucleotide sequence ID" value="NZ_JADFAN010000002.1"/>
</dbReference>
<sequence>MADAKPTFRFDDAGTIPPPGWIGRAARALFGYGSLYWVYQIVSFGDVGALTNLSVIGFTLFALQLIPYTVNIGFGIKLSFWPRLLAALGIAAAAYLGWQSTGEVASSSLWNAIAILNIYVYGHLGISFVLAAIFATAGCEMRALPILIGRLAGRRARDHYCPGPIRAIDNWERKRFGQKP</sequence>
<dbReference type="AlphaFoldDB" id="A0A495CVZ7"/>
<protein>
    <submittedName>
        <fullName evidence="1">Uncharacterized protein</fullName>
    </submittedName>
</protein>
<evidence type="ECO:0000313" key="2">
    <source>
        <dbReference type="Proteomes" id="UP000273675"/>
    </source>
</evidence>
<gene>
    <name evidence="1" type="ORF">C7435_3398</name>
</gene>
<dbReference type="EMBL" id="RBIM01000010">
    <property type="protein sequence ID" value="RKQ89537.1"/>
    <property type="molecule type" value="Genomic_DNA"/>
</dbReference>